<dbReference type="InterPro" id="IPR027356">
    <property type="entry name" value="NPH3_dom"/>
</dbReference>
<dbReference type="Gramene" id="PHT91740">
    <property type="protein sequence ID" value="PHT91740"/>
    <property type="gene ID" value="T459_06853"/>
</dbReference>
<dbReference type="InterPro" id="IPR017853">
    <property type="entry name" value="GH"/>
</dbReference>
<feature type="domain" description="NPH3" evidence="8">
    <location>
        <begin position="360"/>
        <end position="400"/>
    </location>
</feature>
<proteinExistence type="inferred from homology"/>
<dbReference type="FunFam" id="3.20.20.80:FF:000010">
    <property type="entry name" value="glucan endo-1,3-beta-glucosidase, basic"/>
    <property type="match status" value="1"/>
</dbReference>
<evidence type="ECO:0000256" key="5">
    <source>
        <dbReference type="RuleBase" id="RU004335"/>
    </source>
</evidence>
<keyword evidence="7" id="KW-0732">Signal</keyword>
<dbReference type="Gene3D" id="3.20.20.80">
    <property type="entry name" value="Glycosidases"/>
    <property type="match status" value="1"/>
</dbReference>
<sequence length="400" mass="44697">MALLFPFTKCSSVVPLVALFVLFICGLQMTGVHSVGVCYGKIADNLPSDSDVVNHCHANGINKIRLYYPDTNVLNALRGSNIEVLLDVPVEHVKTLAQDPNQARIWVNNNIKAYFPSVRFKYIAVGNEISPIKHVEFAPFVGPAIENVHNAIVEAGLQGQIKVSTATYSALLTNTWPPQNSIFNPDWRGFTDPIVKLLKDNNLPLLVNIYPYFSYIYNTKDIPLSYALFTDSGRNSAGYQNLFDALVDSMYYALEKSGAPNVEIVVSETGWPSYGHPAATTDNARTYYRNLINHVRNGTPKKPGRNIETFLFAMFDENRKGGDETERHFGLFYPDRNSKPISDVSSDLTTKSDQLVLLFTRSDLERRIGLQLDQAILEDILIPANPHGNNHNPLYDIDSI</sequence>
<dbReference type="PANTHER" id="PTHR32227">
    <property type="entry name" value="GLUCAN ENDO-1,3-BETA-GLUCOSIDASE BG1-RELATED-RELATED"/>
    <property type="match status" value="1"/>
</dbReference>
<dbReference type="GO" id="GO:0006952">
    <property type="term" value="P:defense response"/>
    <property type="evidence" value="ECO:0007669"/>
    <property type="project" value="UniProtKB-KW"/>
</dbReference>
<feature type="signal peptide" evidence="7">
    <location>
        <begin position="1"/>
        <end position="34"/>
    </location>
</feature>
<evidence type="ECO:0000256" key="4">
    <source>
        <dbReference type="ARBA" id="ARBA00023295"/>
    </source>
</evidence>
<comment type="caution">
    <text evidence="9">The sequence shown here is derived from an EMBL/GenBank/DDBJ whole genome shotgun (WGS) entry which is preliminary data.</text>
</comment>
<dbReference type="AlphaFoldDB" id="A0A2G3AC22"/>
<keyword evidence="4 6" id="KW-0326">Glycosidase</keyword>
<dbReference type="EMBL" id="AYRZ02000002">
    <property type="protein sequence ID" value="PHT91740.1"/>
    <property type="molecule type" value="Genomic_DNA"/>
</dbReference>
<keyword evidence="2 6" id="KW-0378">Hydrolase</keyword>
<evidence type="ECO:0000256" key="1">
    <source>
        <dbReference type="ARBA" id="ARBA00008773"/>
    </source>
</evidence>
<evidence type="ECO:0000256" key="2">
    <source>
        <dbReference type="ARBA" id="ARBA00022801"/>
    </source>
</evidence>
<name>A0A2G3AC22_CAPAN</name>
<accession>A0A2G3AC22</accession>
<dbReference type="GO" id="GO:0004553">
    <property type="term" value="F:hydrolase activity, hydrolyzing O-glycosyl compounds"/>
    <property type="evidence" value="ECO:0007669"/>
    <property type="project" value="InterPro"/>
</dbReference>
<gene>
    <name evidence="9" type="ORF">T459_06853</name>
</gene>
<dbReference type="SUPFAM" id="SSF51445">
    <property type="entry name" value="(Trans)glycosidases"/>
    <property type="match status" value="1"/>
</dbReference>
<dbReference type="InterPro" id="IPR000490">
    <property type="entry name" value="Glyco_hydro_17"/>
</dbReference>
<reference evidence="9 10" key="2">
    <citation type="journal article" date="2017" name="Genome Biol.">
        <title>New reference genome sequences of hot pepper reveal the massive evolution of plant disease-resistance genes by retroduplication.</title>
        <authorList>
            <person name="Kim S."/>
            <person name="Park J."/>
            <person name="Yeom S.I."/>
            <person name="Kim Y.M."/>
            <person name="Seo E."/>
            <person name="Kim K.T."/>
            <person name="Kim M.S."/>
            <person name="Lee J.M."/>
            <person name="Cheong K."/>
            <person name="Shin H.S."/>
            <person name="Kim S.B."/>
            <person name="Han K."/>
            <person name="Lee J."/>
            <person name="Park M."/>
            <person name="Lee H.A."/>
            <person name="Lee H.Y."/>
            <person name="Lee Y."/>
            <person name="Oh S."/>
            <person name="Lee J.H."/>
            <person name="Choi E."/>
            <person name="Choi E."/>
            <person name="Lee S.E."/>
            <person name="Jeon J."/>
            <person name="Kim H."/>
            <person name="Choi G."/>
            <person name="Song H."/>
            <person name="Lee J."/>
            <person name="Lee S.C."/>
            <person name="Kwon J.K."/>
            <person name="Lee H.Y."/>
            <person name="Koo N."/>
            <person name="Hong Y."/>
            <person name="Kim R.W."/>
            <person name="Kang W.H."/>
            <person name="Huh J.H."/>
            <person name="Kang B.C."/>
            <person name="Yang T.J."/>
            <person name="Lee Y.H."/>
            <person name="Bennetzen J.L."/>
            <person name="Choi D."/>
        </authorList>
    </citation>
    <scope>NUCLEOTIDE SEQUENCE [LARGE SCALE GENOMIC DNA]</scope>
    <source>
        <strain evidence="10">cv. CM334</strain>
    </source>
</reference>
<reference evidence="9 10" key="1">
    <citation type="journal article" date="2014" name="Nat. Genet.">
        <title>Genome sequence of the hot pepper provides insights into the evolution of pungency in Capsicum species.</title>
        <authorList>
            <person name="Kim S."/>
            <person name="Park M."/>
            <person name="Yeom S.I."/>
            <person name="Kim Y.M."/>
            <person name="Lee J.M."/>
            <person name="Lee H.A."/>
            <person name="Seo E."/>
            <person name="Choi J."/>
            <person name="Cheong K."/>
            <person name="Kim K.T."/>
            <person name="Jung K."/>
            <person name="Lee G.W."/>
            <person name="Oh S.K."/>
            <person name="Bae C."/>
            <person name="Kim S.B."/>
            <person name="Lee H.Y."/>
            <person name="Kim S.Y."/>
            <person name="Kim M.S."/>
            <person name="Kang B.C."/>
            <person name="Jo Y.D."/>
            <person name="Yang H.B."/>
            <person name="Jeong H.J."/>
            <person name="Kang W.H."/>
            <person name="Kwon J.K."/>
            <person name="Shin C."/>
            <person name="Lim J.Y."/>
            <person name="Park J.H."/>
            <person name="Huh J.H."/>
            <person name="Kim J.S."/>
            <person name="Kim B.D."/>
            <person name="Cohen O."/>
            <person name="Paran I."/>
            <person name="Suh M.C."/>
            <person name="Lee S.B."/>
            <person name="Kim Y.K."/>
            <person name="Shin Y."/>
            <person name="Noh S.J."/>
            <person name="Park J."/>
            <person name="Seo Y.S."/>
            <person name="Kwon S.Y."/>
            <person name="Kim H.A."/>
            <person name="Park J.M."/>
            <person name="Kim H.J."/>
            <person name="Choi S.B."/>
            <person name="Bosland P.W."/>
            <person name="Reeves G."/>
            <person name="Jo S.H."/>
            <person name="Lee B.W."/>
            <person name="Cho H.T."/>
            <person name="Choi H.S."/>
            <person name="Lee M.S."/>
            <person name="Yu Y."/>
            <person name="Do Choi Y."/>
            <person name="Park B.S."/>
            <person name="van Deynze A."/>
            <person name="Ashrafi H."/>
            <person name="Hill T."/>
            <person name="Kim W.T."/>
            <person name="Pai H.S."/>
            <person name="Ahn H.K."/>
            <person name="Yeam I."/>
            <person name="Giovannoni J.J."/>
            <person name="Rose J.K."/>
            <person name="Sorensen I."/>
            <person name="Lee S.J."/>
            <person name="Kim R.W."/>
            <person name="Choi I.Y."/>
            <person name="Choi B.S."/>
            <person name="Lim J.S."/>
            <person name="Lee Y.H."/>
            <person name="Choi D."/>
        </authorList>
    </citation>
    <scope>NUCLEOTIDE SEQUENCE [LARGE SCALE GENOMIC DNA]</scope>
    <source>
        <strain evidence="10">cv. CM334</strain>
    </source>
</reference>
<dbReference type="STRING" id="4072.A0A2G3AC22"/>
<evidence type="ECO:0000313" key="9">
    <source>
        <dbReference type="EMBL" id="PHT91740.1"/>
    </source>
</evidence>
<evidence type="ECO:0000256" key="3">
    <source>
        <dbReference type="ARBA" id="ARBA00022821"/>
    </source>
</evidence>
<protein>
    <submittedName>
        <fullName evidence="9">Glucan endo-1,3-beta-glucosidase</fullName>
    </submittedName>
</protein>
<evidence type="ECO:0000313" key="10">
    <source>
        <dbReference type="Proteomes" id="UP000222542"/>
    </source>
</evidence>
<comment type="similarity">
    <text evidence="1 5">Belongs to the glycosyl hydrolase 17 family.</text>
</comment>
<evidence type="ECO:0000256" key="6">
    <source>
        <dbReference type="RuleBase" id="RU004336"/>
    </source>
</evidence>
<evidence type="ECO:0000256" key="7">
    <source>
        <dbReference type="SAM" id="SignalP"/>
    </source>
</evidence>
<feature type="chain" id="PRO_5013968875" evidence="7">
    <location>
        <begin position="35"/>
        <end position="400"/>
    </location>
</feature>
<dbReference type="OMA" id="PVMQNIN"/>
<evidence type="ECO:0000259" key="8">
    <source>
        <dbReference type="Pfam" id="PF03000"/>
    </source>
</evidence>
<dbReference type="PROSITE" id="PS00587">
    <property type="entry name" value="GLYCOSYL_HYDROL_F17"/>
    <property type="match status" value="1"/>
</dbReference>
<dbReference type="GO" id="GO:0005975">
    <property type="term" value="P:carbohydrate metabolic process"/>
    <property type="evidence" value="ECO:0007669"/>
    <property type="project" value="InterPro"/>
</dbReference>
<dbReference type="InterPro" id="IPR044965">
    <property type="entry name" value="Glyco_hydro_17_plant"/>
</dbReference>
<dbReference type="Proteomes" id="UP000222542">
    <property type="component" value="Unassembled WGS sequence"/>
</dbReference>
<keyword evidence="10" id="KW-1185">Reference proteome</keyword>
<dbReference type="Pfam" id="PF00332">
    <property type="entry name" value="Glyco_hydro_17"/>
    <property type="match status" value="1"/>
</dbReference>
<dbReference type="Pfam" id="PF03000">
    <property type="entry name" value="NPH3"/>
    <property type="match status" value="1"/>
</dbReference>
<organism evidence="9 10">
    <name type="scientific">Capsicum annuum</name>
    <name type="common">Capsicum pepper</name>
    <dbReference type="NCBI Taxonomy" id="4072"/>
    <lineage>
        <taxon>Eukaryota</taxon>
        <taxon>Viridiplantae</taxon>
        <taxon>Streptophyta</taxon>
        <taxon>Embryophyta</taxon>
        <taxon>Tracheophyta</taxon>
        <taxon>Spermatophyta</taxon>
        <taxon>Magnoliopsida</taxon>
        <taxon>eudicotyledons</taxon>
        <taxon>Gunneridae</taxon>
        <taxon>Pentapetalae</taxon>
        <taxon>asterids</taxon>
        <taxon>lamiids</taxon>
        <taxon>Solanales</taxon>
        <taxon>Solanaceae</taxon>
        <taxon>Solanoideae</taxon>
        <taxon>Capsiceae</taxon>
        <taxon>Capsicum</taxon>
    </lineage>
</organism>
<keyword evidence="3" id="KW-0611">Plant defense</keyword>